<dbReference type="InterPro" id="IPR009057">
    <property type="entry name" value="Homeodomain-like_sf"/>
</dbReference>
<feature type="domain" description="SIS" evidence="5">
    <location>
        <begin position="130"/>
        <end position="270"/>
    </location>
</feature>
<dbReference type="Gene3D" id="1.10.10.10">
    <property type="entry name" value="Winged helix-like DNA-binding domain superfamily/Winged helix DNA-binding domain"/>
    <property type="match status" value="1"/>
</dbReference>
<dbReference type="PROSITE" id="PS51071">
    <property type="entry name" value="HTH_RPIR"/>
    <property type="match status" value="1"/>
</dbReference>
<dbReference type="InterPro" id="IPR047640">
    <property type="entry name" value="RpiR-like"/>
</dbReference>
<gene>
    <name evidence="6" type="ORF">SAMN04490355_101187</name>
</gene>
<dbReference type="CDD" id="cd05013">
    <property type="entry name" value="SIS_RpiR"/>
    <property type="match status" value="1"/>
</dbReference>
<reference evidence="7" key="1">
    <citation type="submission" date="2016-10" db="EMBL/GenBank/DDBJ databases">
        <authorList>
            <person name="Varghese N."/>
            <person name="Submissions S."/>
        </authorList>
    </citation>
    <scope>NUCLEOTIDE SEQUENCE [LARGE SCALE GENOMIC DNA]</scope>
    <source>
        <strain evidence="7">DSM 13327</strain>
    </source>
</reference>
<dbReference type="OrthoDB" id="3684496at2"/>
<dbReference type="EMBL" id="FOTS01000011">
    <property type="protein sequence ID" value="SFL63056.1"/>
    <property type="molecule type" value="Genomic_DNA"/>
</dbReference>
<organism evidence="6 7">
    <name type="scientific">Pelosinus propionicus DSM 13327</name>
    <dbReference type="NCBI Taxonomy" id="1123291"/>
    <lineage>
        <taxon>Bacteria</taxon>
        <taxon>Bacillati</taxon>
        <taxon>Bacillota</taxon>
        <taxon>Negativicutes</taxon>
        <taxon>Selenomonadales</taxon>
        <taxon>Sporomusaceae</taxon>
        <taxon>Pelosinus</taxon>
    </lineage>
</organism>
<dbReference type="Proteomes" id="UP000199520">
    <property type="component" value="Unassembled WGS sequence"/>
</dbReference>
<dbReference type="Gene3D" id="3.40.50.10490">
    <property type="entry name" value="Glucose-6-phosphate isomerase like protein, domain 1"/>
    <property type="match status" value="1"/>
</dbReference>
<evidence type="ECO:0000256" key="3">
    <source>
        <dbReference type="ARBA" id="ARBA00023163"/>
    </source>
</evidence>
<keyword evidence="1" id="KW-0805">Transcription regulation</keyword>
<evidence type="ECO:0000313" key="6">
    <source>
        <dbReference type="EMBL" id="SFL63056.1"/>
    </source>
</evidence>
<dbReference type="Pfam" id="PF01418">
    <property type="entry name" value="HTH_6"/>
    <property type="match status" value="1"/>
</dbReference>
<evidence type="ECO:0000256" key="2">
    <source>
        <dbReference type="ARBA" id="ARBA00023125"/>
    </source>
</evidence>
<dbReference type="Pfam" id="PF01380">
    <property type="entry name" value="SIS"/>
    <property type="match status" value="1"/>
</dbReference>
<keyword evidence="7" id="KW-1185">Reference proteome</keyword>
<proteinExistence type="predicted"/>
<dbReference type="RefSeq" id="WP_090934872.1">
    <property type="nucleotide sequence ID" value="NZ_FOTS01000011.1"/>
</dbReference>
<dbReference type="PANTHER" id="PTHR30514:SF1">
    <property type="entry name" value="HTH-TYPE TRANSCRIPTIONAL REGULATOR HEXR-RELATED"/>
    <property type="match status" value="1"/>
</dbReference>
<feature type="domain" description="HTH rpiR-type" evidence="4">
    <location>
        <begin position="9"/>
        <end position="86"/>
    </location>
</feature>
<name>A0A1I4JAB2_9FIRM</name>
<evidence type="ECO:0000259" key="4">
    <source>
        <dbReference type="PROSITE" id="PS51071"/>
    </source>
</evidence>
<dbReference type="GO" id="GO:0003677">
    <property type="term" value="F:DNA binding"/>
    <property type="evidence" value="ECO:0007669"/>
    <property type="project" value="UniProtKB-KW"/>
</dbReference>
<evidence type="ECO:0000259" key="5">
    <source>
        <dbReference type="PROSITE" id="PS51464"/>
    </source>
</evidence>
<dbReference type="PANTHER" id="PTHR30514">
    <property type="entry name" value="GLUCOKINASE"/>
    <property type="match status" value="1"/>
</dbReference>
<dbReference type="InterPro" id="IPR036388">
    <property type="entry name" value="WH-like_DNA-bd_sf"/>
</dbReference>
<dbReference type="InterPro" id="IPR001347">
    <property type="entry name" value="SIS_dom"/>
</dbReference>
<dbReference type="STRING" id="1123291.SAMN04490355_101187"/>
<dbReference type="InterPro" id="IPR035472">
    <property type="entry name" value="RpiR-like_SIS"/>
</dbReference>
<protein>
    <submittedName>
        <fullName evidence="6">DNA-binding transcriptional regulator, MurR/RpiR family, contains HTH and SIS domains</fullName>
    </submittedName>
</protein>
<dbReference type="GO" id="GO:0003700">
    <property type="term" value="F:DNA-binding transcription factor activity"/>
    <property type="evidence" value="ECO:0007669"/>
    <property type="project" value="InterPro"/>
</dbReference>
<dbReference type="GO" id="GO:0097367">
    <property type="term" value="F:carbohydrate derivative binding"/>
    <property type="evidence" value="ECO:0007669"/>
    <property type="project" value="InterPro"/>
</dbReference>
<accession>A0A1I4JAB2</accession>
<dbReference type="PROSITE" id="PS51464">
    <property type="entry name" value="SIS"/>
    <property type="match status" value="1"/>
</dbReference>
<evidence type="ECO:0000313" key="7">
    <source>
        <dbReference type="Proteomes" id="UP000199520"/>
    </source>
</evidence>
<keyword evidence="2 6" id="KW-0238">DNA-binding</keyword>
<dbReference type="GO" id="GO:1901135">
    <property type="term" value="P:carbohydrate derivative metabolic process"/>
    <property type="evidence" value="ECO:0007669"/>
    <property type="project" value="InterPro"/>
</dbReference>
<dbReference type="AlphaFoldDB" id="A0A1I4JAB2"/>
<evidence type="ECO:0000256" key="1">
    <source>
        <dbReference type="ARBA" id="ARBA00023015"/>
    </source>
</evidence>
<dbReference type="InterPro" id="IPR000281">
    <property type="entry name" value="HTH_RpiR"/>
</dbReference>
<keyword evidence="3" id="KW-0804">Transcription</keyword>
<dbReference type="SUPFAM" id="SSF53697">
    <property type="entry name" value="SIS domain"/>
    <property type="match status" value="1"/>
</dbReference>
<sequence>MTIREPKPNVCLALIHNMFQSLTKTERKLAEYIISNPSEVIHMTITELAEITGSAEATISRFCKNKLGFPGFQSLKIALASDLYEPFESVYNEVNADDPIDEVASKVFQNINEALHDTLKIIHAESMSNAITAILAARRIDVYGTGGSAPIAADVEHRFSRFGISVRAYADQDMQAISASLLHPGDVVMAISHTGSNQSVLESVKIAKENGATIIGITSHIRSPLSQISNITLNGMAKEVNYRSEAMSSRLIHLAIIDVLYVGAMLRQPDRITQNMQKIRQSIAKTRL</sequence>
<dbReference type="InterPro" id="IPR046348">
    <property type="entry name" value="SIS_dom_sf"/>
</dbReference>
<dbReference type="SUPFAM" id="SSF46689">
    <property type="entry name" value="Homeodomain-like"/>
    <property type="match status" value="1"/>
</dbReference>